<keyword evidence="17" id="KW-1185">Reference proteome</keyword>
<evidence type="ECO:0000256" key="11">
    <source>
        <dbReference type="PROSITE-ProRule" id="PRU01360"/>
    </source>
</evidence>
<keyword evidence="13" id="KW-0732">Signal</keyword>
<keyword evidence="10 11" id="KW-0998">Cell outer membrane</keyword>
<evidence type="ECO:0000256" key="1">
    <source>
        <dbReference type="ARBA" id="ARBA00004571"/>
    </source>
</evidence>
<organism evidence="16 17">
    <name type="scientific">Echinimonas agarilytica</name>
    <dbReference type="NCBI Taxonomy" id="1215918"/>
    <lineage>
        <taxon>Bacteria</taxon>
        <taxon>Pseudomonadati</taxon>
        <taxon>Pseudomonadota</taxon>
        <taxon>Gammaproteobacteria</taxon>
        <taxon>Alteromonadales</taxon>
        <taxon>Echinimonadaceae</taxon>
        <taxon>Echinimonas</taxon>
    </lineage>
</organism>
<dbReference type="Proteomes" id="UP001165393">
    <property type="component" value="Unassembled WGS sequence"/>
</dbReference>
<keyword evidence="8 12" id="KW-0798">TonB box</keyword>
<keyword evidence="6" id="KW-0408">Iron</keyword>
<dbReference type="InterPro" id="IPR039426">
    <property type="entry name" value="TonB-dep_rcpt-like"/>
</dbReference>
<dbReference type="PROSITE" id="PS52016">
    <property type="entry name" value="TONB_DEPENDENT_REC_3"/>
    <property type="match status" value="1"/>
</dbReference>
<evidence type="ECO:0000259" key="14">
    <source>
        <dbReference type="Pfam" id="PF00593"/>
    </source>
</evidence>
<evidence type="ECO:0000256" key="8">
    <source>
        <dbReference type="ARBA" id="ARBA00023077"/>
    </source>
</evidence>
<evidence type="ECO:0000313" key="17">
    <source>
        <dbReference type="Proteomes" id="UP001165393"/>
    </source>
</evidence>
<dbReference type="GO" id="GO:0006826">
    <property type="term" value="P:iron ion transport"/>
    <property type="evidence" value="ECO:0007669"/>
    <property type="project" value="UniProtKB-KW"/>
</dbReference>
<sequence>MFKIHTVSALTAAITAALSGSVLAQDAAPAEPEHKGIETIEVTVERRVQSIQDYAGVAQSLDEEELKQLGITSDIRNLANAVPGLSIAKQEGNVEIYIRGVGNSNNTELGDAAAATHINGVYIPRMRGIGSQFYDIERVEVNKGPQGTLRGRNATAGSLNIISKRPDLEEFAGMVEVGYGNYDSVNYDAMVNIPVSDTFALRAAAYHQDHSSYFNQASPIVDLAPAGEEDASSVRLSALWEPSSDTSVYVVGDYTKETGTGYPGANAYEALGNGYNPDDLDEPRDVLYHGTQGDMDSRIKGIMAAINHDFGNFGVEFTTSYRELDFEQVNAQSVGMDYPGRNNEDQNWDLYSNVLWEQNSESYVHELRFYSTDDSPLIWTAGVFYYDEDQSTVFFSFADQGNGYQGTEYTMPEVESDSLAGYVDVTYEITDDLRVMAGYRRTSEEKYRRGIGGNYGFWFADSTWSGVDAVRFGTEGFKFKGLDRDFGFLNDADTGPYDAEELIRSGVKNWGIRDTFDDLLDGTCVFANGSACPNGDGTVNRGGASTLIKQEGQAEFDFNDWRLGAAYDISNDNMVYFNVATGHKSGGFNDTHLVDGELITQEYDPEKLTMYEIGSKNDFEWLDTPMRVNASAFYYDYQDQVYQLVQQVGDCPSCDVPPTAALNVNVADSVIKGLEIETKALLPYDLSADLTMLFLDAEIDDGVVSDARQSHNPGDLPEVNLKGNDVPKASDFTANMKLSQYFDFQNGSFDWMLAAQYRSSYHLTIFNSKDYDSDPNPGFNDKVDGYWHADLGVGYTMRDGALRFEGYVNNLTDETHSDKAIQSPGLNLRFYNLPRTYGVRMRAYF</sequence>
<dbReference type="InterPro" id="IPR012910">
    <property type="entry name" value="Plug_dom"/>
</dbReference>
<evidence type="ECO:0000313" key="16">
    <source>
        <dbReference type="EMBL" id="MCM2678568.1"/>
    </source>
</evidence>
<keyword evidence="3 11" id="KW-1134">Transmembrane beta strand</keyword>
<feature type="signal peptide" evidence="13">
    <location>
        <begin position="1"/>
        <end position="24"/>
    </location>
</feature>
<evidence type="ECO:0000256" key="9">
    <source>
        <dbReference type="ARBA" id="ARBA00023136"/>
    </source>
</evidence>
<dbReference type="AlphaFoldDB" id="A0AA41W575"/>
<evidence type="ECO:0000256" key="5">
    <source>
        <dbReference type="ARBA" id="ARBA00022692"/>
    </source>
</evidence>
<gene>
    <name evidence="16" type="ORF">NAF29_02640</name>
</gene>
<dbReference type="GO" id="GO:0009279">
    <property type="term" value="C:cell outer membrane"/>
    <property type="evidence" value="ECO:0007669"/>
    <property type="project" value="UniProtKB-SubCell"/>
</dbReference>
<dbReference type="Gene3D" id="2.40.170.20">
    <property type="entry name" value="TonB-dependent receptor, beta-barrel domain"/>
    <property type="match status" value="2"/>
</dbReference>
<keyword evidence="4" id="KW-0410">Iron transport</keyword>
<dbReference type="InterPro" id="IPR036942">
    <property type="entry name" value="Beta-barrel_TonB_sf"/>
</dbReference>
<keyword evidence="16" id="KW-0675">Receptor</keyword>
<comment type="similarity">
    <text evidence="11 12">Belongs to the TonB-dependent receptor family.</text>
</comment>
<feature type="chain" id="PRO_5041400519" evidence="13">
    <location>
        <begin position="25"/>
        <end position="845"/>
    </location>
</feature>
<dbReference type="Pfam" id="PF07715">
    <property type="entry name" value="Plug"/>
    <property type="match status" value="1"/>
</dbReference>
<evidence type="ECO:0000256" key="10">
    <source>
        <dbReference type="ARBA" id="ARBA00023237"/>
    </source>
</evidence>
<keyword evidence="9 11" id="KW-0472">Membrane</keyword>
<keyword evidence="5 11" id="KW-0812">Transmembrane</keyword>
<accession>A0AA41W575</accession>
<evidence type="ECO:0000256" key="13">
    <source>
        <dbReference type="SAM" id="SignalP"/>
    </source>
</evidence>
<evidence type="ECO:0000259" key="15">
    <source>
        <dbReference type="Pfam" id="PF07715"/>
    </source>
</evidence>
<name>A0AA41W575_9GAMM</name>
<evidence type="ECO:0000256" key="7">
    <source>
        <dbReference type="ARBA" id="ARBA00023065"/>
    </source>
</evidence>
<dbReference type="SUPFAM" id="SSF56935">
    <property type="entry name" value="Porins"/>
    <property type="match status" value="1"/>
</dbReference>
<dbReference type="RefSeq" id="WP_251259931.1">
    <property type="nucleotide sequence ID" value="NZ_JAMQGP010000001.1"/>
</dbReference>
<evidence type="ECO:0000256" key="2">
    <source>
        <dbReference type="ARBA" id="ARBA00022448"/>
    </source>
</evidence>
<keyword evidence="7" id="KW-0406">Ion transport</keyword>
<feature type="domain" description="TonB-dependent receptor plug" evidence="15">
    <location>
        <begin position="52"/>
        <end position="157"/>
    </location>
</feature>
<dbReference type="PANTHER" id="PTHR32552:SF81">
    <property type="entry name" value="TONB-DEPENDENT OUTER MEMBRANE RECEPTOR"/>
    <property type="match status" value="1"/>
</dbReference>
<comment type="caution">
    <text evidence="16">The sequence shown here is derived from an EMBL/GenBank/DDBJ whole genome shotgun (WGS) entry which is preliminary data.</text>
</comment>
<dbReference type="EMBL" id="JAMQGP010000001">
    <property type="protein sequence ID" value="MCM2678568.1"/>
    <property type="molecule type" value="Genomic_DNA"/>
</dbReference>
<comment type="subcellular location">
    <subcellularLocation>
        <location evidence="1 11">Cell outer membrane</location>
        <topology evidence="1 11">Multi-pass membrane protein</topology>
    </subcellularLocation>
</comment>
<dbReference type="InterPro" id="IPR000531">
    <property type="entry name" value="Beta-barrel_TonB"/>
</dbReference>
<dbReference type="Pfam" id="PF00593">
    <property type="entry name" value="TonB_dep_Rec_b-barrel"/>
    <property type="match status" value="1"/>
</dbReference>
<reference evidence="16 17" key="1">
    <citation type="journal article" date="2013" name="Antonie Van Leeuwenhoek">
        <title>Echinimonas agarilytica gen. nov., sp. nov., a new gammaproteobacterium isolated from the sea urchin Strongylocentrotus intermedius.</title>
        <authorList>
            <person name="Nedashkovskaya O.I."/>
            <person name="Stenkova A.M."/>
            <person name="Zhukova N.V."/>
            <person name="Van Trappen S."/>
            <person name="Lee J.S."/>
            <person name="Kim S.B."/>
        </authorList>
    </citation>
    <scope>NUCLEOTIDE SEQUENCE [LARGE SCALE GENOMIC DNA]</scope>
    <source>
        <strain evidence="16 17">KMM 6351</strain>
    </source>
</reference>
<proteinExistence type="inferred from homology"/>
<protein>
    <submittedName>
        <fullName evidence="16">TonB-dependent receptor</fullName>
    </submittedName>
</protein>
<evidence type="ECO:0000256" key="6">
    <source>
        <dbReference type="ARBA" id="ARBA00023004"/>
    </source>
</evidence>
<keyword evidence="2 11" id="KW-0813">Transport</keyword>
<dbReference type="PANTHER" id="PTHR32552">
    <property type="entry name" value="FERRICHROME IRON RECEPTOR-RELATED"/>
    <property type="match status" value="1"/>
</dbReference>
<evidence type="ECO:0000256" key="3">
    <source>
        <dbReference type="ARBA" id="ARBA00022452"/>
    </source>
</evidence>
<feature type="domain" description="TonB-dependent receptor-like beta-barrel" evidence="14">
    <location>
        <begin position="256"/>
        <end position="811"/>
    </location>
</feature>
<evidence type="ECO:0000256" key="4">
    <source>
        <dbReference type="ARBA" id="ARBA00022496"/>
    </source>
</evidence>
<evidence type="ECO:0000256" key="12">
    <source>
        <dbReference type="RuleBase" id="RU003357"/>
    </source>
</evidence>